<dbReference type="VEuPathDB" id="VectorBase:ASIC002339"/>
<dbReference type="AlphaFoldDB" id="A0A084VC41"/>
<reference evidence="2 4" key="1">
    <citation type="journal article" date="2014" name="BMC Genomics">
        <title>Genome sequence of Anopheles sinensis provides insight into genetics basis of mosquito competence for malaria parasites.</title>
        <authorList>
            <person name="Zhou D."/>
            <person name="Zhang D."/>
            <person name="Ding G."/>
            <person name="Shi L."/>
            <person name="Hou Q."/>
            <person name="Ye Y."/>
            <person name="Xu Y."/>
            <person name="Zhou H."/>
            <person name="Xiong C."/>
            <person name="Li S."/>
            <person name="Yu J."/>
            <person name="Hong S."/>
            <person name="Yu X."/>
            <person name="Zou P."/>
            <person name="Chen C."/>
            <person name="Chang X."/>
            <person name="Wang W."/>
            <person name="Lv Y."/>
            <person name="Sun Y."/>
            <person name="Ma L."/>
            <person name="Shen B."/>
            <person name="Zhu C."/>
        </authorList>
    </citation>
    <scope>NUCLEOTIDE SEQUENCE [LARGE SCALE GENOMIC DNA]</scope>
</reference>
<evidence type="ECO:0000256" key="1">
    <source>
        <dbReference type="SAM" id="Phobius"/>
    </source>
</evidence>
<protein>
    <submittedName>
        <fullName evidence="2">AGAP013105-PA-like protein</fullName>
    </submittedName>
</protein>
<dbReference type="OrthoDB" id="7736459at2759"/>
<accession>A0A084VC41</accession>
<dbReference type="Proteomes" id="UP000030765">
    <property type="component" value="Unassembled WGS sequence"/>
</dbReference>
<reference evidence="3" key="2">
    <citation type="submission" date="2020-05" db="UniProtKB">
        <authorList>
            <consortium name="EnsemblMetazoa"/>
        </authorList>
    </citation>
    <scope>IDENTIFICATION</scope>
</reference>
<feature type="transmembrane region" description="Helical" evidence="1">
    <location>
        <begin position="12"/>
        <end position="34"/>
    </location>
</feature>
<keyword evidence="4" id="KW-1185">Reference proteome</keyword>
<evidence type="ECO:0000313" key="4">
    <source>
        <dbReference type="Proteomes" id="UP000030765"/>
    </source>
</evidence>
<dbReference type="EMBL" id="ATLV01010166">
    <property type="status" value="NOT_ANNOTATED_CDS"/>
    <property type="molecule type" value="Genomic_DNA"/>
</dbReference>
<name>A0A084VC41_ANOSI</name>
<proteinExistence type="predicted"/>
<sequence length="216" mass="22874">MSYKQALKVLPSVGVGHIFTLLVAVCFVGSGLALHCRVCHSAGNFQTCLASPSIPCSVSMVNTTHLFLSGANPTLRNVTYPPGPPQYQCFQVNYTVASGAWNYEMGCTFATTKICEGWRTAAKCLTVSTNMGGVPTRRKAPVHPVRADYNPQGVPVVIIPHVMTANTPAPVAPPHVVVLTRDHKSGAGSVLLSGSPVLHTLLSTIVGVWVGRKLLS</sequence>
<organism evidence="2">
    <name type="scientific">Anopheles sinensis</name>
    <name type="common">Mosquito</name>
    <dbReference type="NCBI Taxonomy" id="74873"/>
    <lineage>
        <taxon>Eukaryota</taxon>
        <taxon>Metazoa</taxon>
        <taxon>Ecdysozoa</taxon>
        <taxon>Arthropoda</taxon>
        <taxon>Hexapoda</taxon>
        <taxon>Insecta</taxon>
        <taxon>Pterygota</taxon>
        <taxon>Neoptera</taxon>
        <taxon>Endopterygota</taxon>
        <taxon>Diptera</taxon>
        <taxon>Nematocera</taxon>
        <taxon>Culicoidea</taxon>
        <taxon>Culicidae</taxon>
        <taxon>Anophelinae</taxon>
        <taxon>Anopheles</taxon>
    </lineage>
</organism>
<keyword evidence="1" id="KW-0472">Membrane</keyword>
<dbReference type="EnsemblMetazoa" id="ASIC002339-RA">
    <property type="protein sequence ID" value="ASIC002339-PA"/>
    <property type="gene ID" value="ASIC002339"/>
</dbReference>
<evidence type="ECO:0000313" key="2">
    <source>
        <dbReference type="EMBL" id="KFB35535.1"/>
    </source>
</evidence>
<dbReference type="VEuPathDB" id="VectorBase:ASIS018292"/>
<gene>
    <name evidence="2" type="ORF">ZHAS_00002339</name>
</gene>
<keyword evidence="1" id="KW-1133">Transmembrane helix</keyword>
<keyword evidence="1" id="KW-0812">Transmembrane</keyword>
<evidence type="ECO:0000313" key="3">
    <source>
        <dbReference type="EnsemblMetazoa" id="ASIC002339-PA"/>
    </source>
</evidence>
<dbReference type="EMBL" id="KE524565">
    <property type="protein sequence ID" value="KFB35535.1"/>
    <property type="molecule type" value="Genomic_DNA"/>
</dbReference>